<dbReference type="InterPro" id="IPR048913">
    <property type="entry name" value="BetaGal_gal-bd"/>
</dbReference>
<accession>A0ABV2JH66</accession>
<keyword evidence="3 8" id="KW-0326">Glycosidase</keyword>
<dbReference type="EMBL" id="JBEPLN010000008">
    <property type="protein sequence ID" value="MET3634081.1"/>
    <property type="molecule type" value="Genomic_DNA"/>
</dbReference>
<dbReference type="Proteomes" id="UP001549037">
    <property type="component" value="Unassembled WGS sequence"/>
</dbReference>
<feature type="domain" description="Glycoside hydrolase 35 catalytic" evidence="5">
    <location>
        <begin position="9"/>
        <end position="327"/>
    </location>
</feature>
<dbReference type="Pfam" id="PF01301">
    <property type="entry name" value="Glyco_hydro_35"/>
    <property type="match status" value="1"/>
</dbReference>
<dbReference type="Gene3D" id="3.20.20.80">
    <property type="entry name" value="Glycosidases"/>
    <property type="match status" value="1"/>
</dbReference>
<dbReference type="GO" id="GO:0004565">
    <property type="term" value="F:beta-galactosidase activity"/>
    <property type="evidence" value="ECO:0007669"/>
    <property type="project" value="UniProtKB-EC"/>
</dbReference>
<dbReference type="RefSeq" id="WP_354368189.1">
    <property type="nucleotide sequence ID" value="NZ_JBEPLN010000008.1"/>
</dbReference>
<evidence type="ECO:0000313" key="8">
    <source>
        <dbReference type="EMBL" id="MET3634081.1"/>
    </source>
</evidence>
<evidence type="ECO:0000256" key="3">
    <source>
        <dbReference type="ARBA" id="ARBA00023295"/>
    </source>
</evidence>
<feature type="domain" description="Beta-galactosidase 1-like first all-beta" evidence="6">
    <location>
        <begin position="374"/>
        <end position="487"/>
    </location>
</feature>
<dbReference type="PANTHER" id="PTHR23421">
    <property type="entry name" value="BETA-GALACTOSIDASE RELATED"/>
    <property type="match status" value="1"/>
</dbReference>
<evidence type="ECO:0000259" key="6">
    <source>
        <dbReference type="Pfam" id="PF21317"/>
    </source>
</evidence>
<dbReference type="EC" id="3.2.1.23" evidence="8"/>
<comment type="caution">
    <text evidence="8">The sequence shown here is derived from an EMBL/GenBank/DDBJ whole genome shotgun (WGS) entry which is preliminary data.</text>
</comment>
<dbReference type="Pfam" id="PF21467">
    <property type="entry name" value="BetaGal_gal-bd"/>
    <property type="match status" value="1"/>
</dbReference>
<dbReference type="PRINTS" id="PR00742">
    <property type="entry name" value="GLHYDRLASE35"/>
</dbReference>
<dbReference type="InterPro" id="IPR031330">
    <property type="entry name" value="Gly_Hdrlase_35_cat"/>
</dbReference>
<feature type="domain" description="Beta-galactosidase galactose-binding" evidence="7">
    <location>
        <begin position="508"/>
        <end position="564"/>
    </location>
</feature>
<dbReference type="Pfam" id="PF21317">
    <property type="entry name" value="BetaGal_ABD_1"/>
    <property type="match status" value="1"/>
</dbReference>
<dbReference type="SUPFAM" id="SSF49785">
    <property type="entry name" value="Galactose-binding domain-like"/>
    <property type="match status" value="1"/>
</dbReference>
<dbReference type="InterPro" id="IPR001944">
    <property type="entry name" value="Glycoside_Hdrlase_35"/>
</dbReference>
<dbReference type="PIRSF" id="PIRSF006336">
    <property type="entry name" value="B-gal"/>
    <property type="match status" value="1"/>
</dbReference>
<evidence type="ECO:0000256" key="4">
    <source>
        <dbReference type="RuleBase" id="RU003679"/>
    </source>
</evidence>
<name>A0ABV2JH66_9STRE</name>
<dbReference type="SUPFAM" id="SSF51445">
    <property type="entry name" value="(Trans)glycosidases"/>
    <property type="match status" value="1"/>
</dbReference>
<dbReference type="InterPro" id="IPR017853">
    <property type="entry name" value="GH"/>
</dbReference>
<gene>
    <name evidence="8" type="ORF">ABID28_000717</name>
</gene>
<dbReference type="InterPro" id="IPR008979">
    <property type="entry name" value="Galactose-bd-like_sf"/>
</dbReference>
<dbReference type="Gene3D" id="2.60.120.260">
    <property type="entry name" value="Galactose-binding domain-like"/>
    <property type="match status" value="2"/>
</dbReference>
<organism evidence="8 9">
    <name type="scientific">Streptococcus porcorum</name>
    <dbReference type="NCBI Taxonomy" id="701526"/>
    <lineage>
        <taxon>Bacteria</taxon>
        <taxon>Bacillati</taxon>
        <taxon>Bacillota</taxon>
        <taxon>Bacilli</taxon>
        <taxon>Lactobacillales</taxon>
        <taxon>Streptococcaceae</taxon>
        <taxon>Streptococcus</taxon>
    </lineage>
</organism>
<dbReference type="InterPro" id="IPR026283">
    <property type="entry name" value="B-gal_1-like"/>
</dbReference>
<dbReference type="InterPro" id="IPR048912">
    <property type="entry name" value="BetaGal1-like_ABD1"/>
</dbReference>
<evidence type="ECO:0000313" key="9">
    <source>
        <dbReference type="Proteomes" id="UP001549037"/>
    </source>
</evidence>
<proteinExistence type="inferred from homology"/>
<keyword evidence="9" id="KW-1185">Reference proteome</keyword>
<evidence type="ECO:0000256" key="1">
    <source>
        <dbReference type="ARBA" id="ARBA00009809"/>
    </source>
</evidence>
<evidence type="ECO:0000256" key="2">
    <source>
        <dbReference type="ARBA" id="ARBA00022801"/>
    </source>
</evidence>
<protein>
    <submittedName>
        <fullName evidence="8">Beta-galactosidase</fullName>
        <ecNumber evidence="8">3.2.1.23</ecNumber>
    </submittedName>
</protein>
<reference evidence="8 9" key="1">
    <citation type="submission" date="2024-06" db="EMBL/GenBank/DDBJ databases">
        <title>Genomic Encyclopedia of Type Strains, Phase IV (KMG-IV): sequencing the most valuable type-strain genomes for metagenomic binning, comparative biology and taxonomic classification.</title>
        <authorList>
            <person name="Goeker M."/>
        </authorList>
    </citation>
    <scope>NUCLEOTIDE SEQUENCE [LARGE SCALE GENOMIC DNA]</scope>
    <source>
        <strain evidence="8 9">DSM 28302</strain>
    </source>
</reference>
<comment type="similarity">
    <text evidence="1 4">Belongs to the glycosyl hydrolase 35 family.</text>
</comment>
<keyword evidence="2 8" id="KW-0378">Hydrolase</keyword>
<sequence length="590" mass="68084">MPRFEVRDQFLLDGKAFKILSGSIHYFRIPPADWYASLYNLKALGFNTVETYIPWNFHEEREGVFDASGEKDFEAFLDLAQELGLYAIIRPSPYICAEWEFGGLPAWLLTKSIRIRSSDEKFLTYLARYYDFLLPKLVKHQLDNGGNILMFQIENEYGSYGEDKAYLKKVRDLLLEGGISQPLFTSDGPWRATLRAGSLIEDDILVTGNFGSSAQKNFAQMQAFFDENGKTWPLMCMEFWDGWFNRWGQEIVRRNPKELVEAVMEAIELGSINLYMFHGGTNFGFKNGCSARGQTDLPQITSYDYDALLDESGNPTAKYFALQEALKARYPNLWFDKPLTKSFMEKKGIALEDKMSLLDNLDQLASYQINCLYPQNMEDLGQNEGYILYETTIKKDKEEERLRIIDARDRIHLYLDGQLMATQYQEEIGRDIEVPLLSDTLSIQILVENMGRVNYGHKLLAPSQRKGLGRGMMADLHFVTNWTHYGLDFSKWKDLDFSKEWKKGVAGLYRYQVNLDEPSATYLDVSQFGKGCVMVNHHLIGRFWDIGPTLSLYIPKEFFRKGANTVLIFETEGRYAEAIDFVKTPIYKEM</sequence>
<evidence type="ECO:0000259" key="7">
    <source>
        <dbReference type="Pfam" id="PF21467"/>
    </source>
</evidence>
<evidence type="ECO:0000259" key="5">
    <source>
        <dbReference type="Pfam" id="PF01301"/>
    </source>
</evidence>